<protein>
    <submittedName>
        <fullName evidence="1">Uncharacterized protein</fullName>
    </submittedName>
</protein>
<name>A0A6G0PE56_9STRA</name>
<gene>
    <name evidence="1" type="ORF">PF004_g5937</name>
</gene>
<evidence type="ECO:0000313" key="2">
    <source>
        <dbReference type="Proteomes" id="UP000476176"/>
    </source>
</evidence>
<dbReference type="EMBL" id="QXGC01000232">
    <property type="protein sequence ID" value="KAE9243859.1"/>
    <property type="molecule type" value="Genomic_DNA"/>
</dbReference>
<reference evidence="1 2" key="1">
    <citation type="submission" date="2018-09" db="EMBL/GenBank/DDBJ databases">
        <title>Genomic investigation of the strawberry pathogen Phytophthora fragariae indicates pathogenicity is determined by transcriptional variation in three key races.</title>
        <authorList>
            <person name="Adams T.M."/>
            <person name="Armitage A.D."/>
            <person name="Sobczyk M.K."/>
            <person name="Bates H.J."/>
            <person name="Dunwell J.M."/>
            <person name="Nellist C.F."/>
            <person name="Harrison R.J."/>
        </authorList>
    </citation>
    <scope>NUCLEOTIDE SEQUENCE [LARGE SCALE GENOMIC DNA]</scope>
    <source>
        <strain evidence="1 2">BC-23</strain>
    </source>
</reference>
<sequence>MKNCDPFVPEPALAMGSKPASMCLSQKFSYGNFASELVVPQLLLLTSNDHCSFGGLSVVAQCQVQPDDVERALGDAALLTHELSHFHQLRLQQASSSFRALS</sequence>
<organism evidence="1 2">
    <name type="scientific">Phytophthora fragariae</name>
    <dbReference type="NCBI Taxonomy" id="53985"/>
    <lineage>
        <taxon>Eukaryota</taxon>
        <taxon>Sar</taxon>
        <taxon>Stramenopiles</taxon>
        <taxon>Oomycota</taxon>
        <taxon>Peronosporomycetes</taxon>
        <taxon>Peronosporales</taxon>
        <taxon>Peronosporaceae</taxon>
        <taxon>Phytophthora</taxon>
    </lineage>
</organism>
<dbReference type="AlphaFoldDB" id="A0A6G0PE56"/>
<comment type="caution">
    <text evidence="1">The sequence shown here is derived from an EMBL/GenBank/DDBJ whole genome shotgun (WGS) entry which is preliminary data.</text>
</comment>
<accession>A0A6G0PE56</accession>
<evidence type="ECO:0000313" key="1">
    <source>
        <dbReference type="EMBL" id="KAE9243859.1"/>
    </source>
</evidence>
<proteinExistence type="predicted"/>
<dbReference type="Proteomes" id="UP000476176">
    <property type="component" value="Unassembled WGS sequence"/>
</dbReference>